<reference evidence="2 3" key="1">
    <citation type="journal article" date="2015" name="Genome Biol.">
        <title>Comparative genomics of Steinernema reveals deeply conserved gene regulatory networks.</title>
        <authorList>
            <person name="Dillman A.R."/>
            <person name="Macchietto M."/>
            <person name="Porter C.F."/>
            <person name="Rogers A."/>
            <person name="Williams B."/>
            <person name="Antoshechkin I."/>
            <person name="Lee M.M."/>
            <person name="Goodwin Z."/>
            <person name="Lu X."/>
            <person name="Lewis E.E."/>
            <person name="Goodrich-Blair H."/>
            <person name="Stock S.P."/>
            <person name="Adams B.J."/>
            <person name="Sternberg P.W."/>
            <person name="Mortazavi A."/>
        </authorList>
    </citation>
    <scope>NUCLEOTIDE SEQUENCE [LARGE SCALE GENOMIC DNA]</scope>
    <source>
        <strain evidence="2 3">ALL</strain>
    </source>
</reference>
<gene>
    <name evidence="2" type="ORF">L596_011153</name>
</gene>
<organism evidence="2 3">
    <name type="scientific">Steinernema carpocapsae</name>
    <name type="common">Entomopathogenic nematode</name>
    <dbReference type="NCBI Taxonomy" id="34508"/>
    <lineage>
        <taxon>Eukaryota</taxon>
        <taxon>Metazoa</taxon>
        <taxon>Ecdysozoa</taxon>
        <taxon>Nematoda</taxon>
        <taxon>Chromadorea</taxon>
        <taxon>Rhabditida</taxon>
        <taxon>Tylenchina</taxon>
        <taxon>Panagrolaimomorpha</taxon>
        <taxon>Strongyloidoidea</taxon>
        <taxon>Steinernematidae</taxon>
        <taxon>Steinernema</taxon>
    </lineage>
</organism>
<evidence type="ECO:0000313" key="2">
    <source>
        <dbReference type="EMBL" id="TKR86586.1"/>
    </source>
</evidence>
<keyword evidence="1" id="KW-0175">Coiled coil</keyword>
<evidence type="ECO:0000256" key="1">
    <source>
        <dbReference type="SAM" id="Coils"/>
    </source>
</evidence>
<feature type="coiled-coil region" evidence="1">
    <location>
        <begin position="11"/>
        <end position="52"/>
    </location>
</feature>
<keyword evidence="3" id="KW-1185">Reference proteome</keyword>
<reference evidence="2 3" key="2">
    <citation type="journal article" date="2019" name="G3 (Bethesda)">
        <title>Hybrid Assembly of the Genome of the Entomopathogenic Nematode Steinernema carpocapsae Identifies the X-Chromosome.</title>
        <authorList>
            <person name="Serra L."/>
            <person name="Macchietto M."/>
            <person name="Macias-Munoz A."/>
            <person name="McGill C.J."/>
            <person name="Rodriguez I.M."/>
            <person name="Rodriguez B."/>
            <person name="Murad R."/>
            <person name="Mortazavi A."/>
        </authorList>
    </citation>
    <scope>NUCLEOTIDE SEQUENCE [LARGE SCALE GENOMIC DNA]</scope>
    <source>
        <strain evidence="2 3">ALL</strain>
    </source>
</reference>
<protein>
    <submittedName>
        <fullName evidence="2">Uncharacterized protein</fullName>
    </submittedName>
</protein>
<dbReference type="EMBL" id="AZBU02000003">
    <property type="protein sequence ID" value="TKR86586.1"/>
    <property type="molecule type" value="Genomic_DNA"/>
</dbReference>
<dbReference type="AlphaFoldDB" id="A0A4U5NTG5"/>
<proteinExistence type="predicted"/>
<name>A0A4U5NTG5_STECR</name>
<evidence type="ECO:0000313" key="3">
    <source>
        <dbReference type="Proteomes" id="UP000298663"/>
    </source>
</evidence>
<comment type="caution">
    <text evidence="2">The sequence shown here is derived from an EMBL/GenBank/DDBJ whole genome shotgun (WGS) entry which is preliminary data.</text>
</comment>
<accession>A0A4U5NTG5</accession>
<dbReference type="Proteomes" id="UP000298663">
    <property type="component" value="Unassembled WGS sequence"/>
</dbReference>
<sequence length="132" mass="14947">MVRRSRSVAAKGILETRRKKALKKNAELRAEMDRLKGRVNDMTSLVDALKHQKIRNNSRKSGRFTHGDPYSTNLSEFWLSKCSQDSLDSFDSNPDVHTLAEARDISQNTSASRPNRPIPILIASDGGRYRMC</sequence>